<dbReference type="PROSITE" id="PS50894">
    <property type="entry name" value="HPT"/>
    <property type="match status" value="1"/>
</dbReference>
<dbReference type="Gene3D" id="1.20.120.160">
    <property type="entry name" value="HPT domain"/>
    <property type="match status" value="1"/>
</dbReference>
<evidence type="ECO:0000256" key="2">
    <source>
        <dbReference type="PROSITE-ProRule" id="PRU00110"/>
    </source>
</evidence>
<dbReference type="InterPro" id="IPR036641">
    <property type="entry name" value="HPT_dom_sf"/>
</dbReference>
<dbReference type="CDD" id="cd00156">
    <property type="entry name" value="REC"/>
    <property type="match status" value="1"/>
</dbReference>
<comment type="caution">
    <text evidence="3">Lacks conserved residue(s) required for the propagation of feature annotation.</text>
</comment>
<evidence type="ECO:0000313" key="6">
    <source>
        <dbReference type="EMBL" id="MDP4528494.1"/>
    </source>
</evidence>
<dbReference type="CDD" id="cd00088">
    <property type="entry name" value="HPT"/>
    <property type="match status" value="1"/>
</dbReference>
<sequence length="261" mass="29040">MSNDKFRDLLQGLRLNFLEIVANRCQDLEVLILQLQHNDKSSPEFEEIFRIVHSLKGSGGTHGVQLVTKVCHYLEDVLVDPALTQFDETAIDRLLAFVDILKAIPSNEPSRQGQVCPQLQAQLDALKETRLSSNKTVVLLEPSRSLRLFLHDMLVAMGFQVIVMHNSVETLQRLIHDPVDLMILSFENADLNGAAIVSAIRANRSINEAAPAIILSSQPSLNVSISRVLVVPRTKNLHRVLQQAVDSIFSPSKEGQHESMG</sequence>
<keyword evidence="7" id="KW-1185">Reference proteome</keyword>
<dbReference type="Pfam" id="PF01627">
    <property type="entry name" value="Hpt"/>
    <property type="match status" value="1"/>
</dbReference>
<dbReference type="InterPro" id="IPR008207">
    <property type="entry name" value="Sig_transdc_His_kin_Hpt_dom"/>
</dbReference>
<keyword evidence="2" id="KW-0597">Phosphoprotein</keyword>
<dbReference type="Gene3D" id="3.40.50.2300">
    <property type="match status" value="1"/>
</dbReference>
<feature type="domain" description="HPt" evidence="5">
    <location>
        <begin position="6"/>
        <end position="104"/>
    </location>
</feature>
<dbReference type="Proteomes" id="UP001236258">
    <property type="component" value="Unassembled WGS sequence"/>
</dbReference>
<feature type="modified residue" description="Phosphohistidine" evidence="2">
    <location>
        <position position="53"/>
    </location>
</feature>
<evidence type="ECO:0000259" key="5">
    <source>
        <dbReference type="PROSITE" id="PS50894"/>
    </source>
</evidence>
<proteinExistence type="predicted"/>
<reference evidence="6 7" key="1">
    <citation type="submission" date="2023-08" db="EMBL/GenBank/DDBJ databases">
        <authorList>
            <person name="Joshi A."/>
            <person name="Thite S."/>
        </authorList>
    </citation>
    <scope>NUCLEOTIDE SEQUENCE [LARGE SCALE GENOMIC DNA]</scope>
    <source>
        <strain evidence="6 7">1E1</strain>
    </source>
</reference>
<evidence type="ECO:0000259" key="4">
    <source>
        <dbReference type="PROSITE" id="PS50110"/>
    </source>
</evidence>
<feature type="domain" description="Response regulatory" evidence="4">
    <location>
        <begin position="136"/>
        <end position="246"/>
    </location>
</feature>
<dbReference type="EMBL" id="JAUZVY010000002">
    <property type="protein sequence ID" value="MDP4528494.1"/>
    <property type="molecule type" value="Genomic_DNA"/>
</dbReference>
<name>A0ABT9GNG8_9GAMM</name>
<protein>
    <submittedName>
        <fullName evidence="6">Hpt domain-containing protein</fullName>
    </submittedName>
</protein>
<dbReference type="SUPFAM" id="SSF47226">
    <property type="entry name" value="Histidine-containing phosphotransfer domain, HPT domain"/>
    <property type="match status" value="1"/>
</dbReference>
<dbReference type="SUPFAM" id="SSF52172">
    <property type="entry name" value="CheY-like"/>
    <property type="match status" value="1"/>
</dbReference>
<dbReference type="PROSITE" id="PS50110">
    <property type="entry name" value="RESPONSE_REGULATORY"/>
    <property type="match status" value="1"/>
</dbReference>
<accession>A0ABT9GNG8</accession>
<keyword evidence="1" id="KW-0902">Two-component regulatory system</keyword>
<evidence type="ECO:0000256" key="1">
    <source>
        <dbReference type="ARBA" id="ARBA00023012"/>
    </source>
</evidence>
<gene>
    <name evidence="6" type="ORF">Q3O59_05550</name>
</gene>
<evidence type="ECO:0000256" key="3">
    <source>
        <dbReference type="PROSITE-ProRule" id="PRU00169"/>
    </source>
</evidence>
<dbReference type="RefSeq" id="WP_305944631.1">
    <property type="nucleotide sequence ID" value="NZ_JAUZVY010000002.1"/>
</dbReference>
<dbReference type="InterPro" id="IPR011006">
    <property type="entry name" value="CheY-like_superfamily"/>
</dbReference>
<comment type="caution">
    <text evidence="6">The sequence shown here is derived from an EMBL/GenBank/DDBJ whole genome shotgun (WGS) entry which is preliminary data.</text>
</comment>
<dbReference type="InterPro" id="IPR001789">
    <property type="entry name" value="Sig_transdc_resp-reg_receiver"/>
</dbReference>
<organism evidence="6 7">
    <name type="scientific">Alkalimonas delamerensis</name>
    <dbReference type="NCBI Taxonomy" id="265981"/>
    <lineage>
        <taxon>Bacteria</taxon>
        <taxon>Pseudomonadati</taxon>
        <taxon>Pseudomonadota</taxon>
        <taxon>Gammaproteobacteria</taxon>
        <taxon>Alkalimonas</taxon>
    </lineage>
</organism>
<evidence type="ECO:0000313" key="7">
    <source>
        <dbReference type="Proteomes" id="UP001236258"/>
    </source>
</evidence>
<dbReference type="SMART" id="SM00073">
    <property type="entry name" value="HPT"/>
    <property type="match status" value="1"/>
</dbReference>